<keyword evidence="10 16" id="KW-0227">DNA damage</keyword>
<feature type="site" description="Substrate discrimination" evidence="16">
    <location>
        <position position="19"/>
    </location>
</feature>
<dbReference type="CDD" id="cd03586">
    <property type="entry name" value="PolY_Pol_IV_kappa"/>
    <property type="match status" value="1"/>
</dbReference>
<evidence type="ECO:0000256" key="11">
    <source>
        <dbReference type="ARBA" id="ARBA00022842"/>
    </source>
</evidence>
<dbReference type="Pfam" id="PF00817">
    <property type="entry name" value="IMS"/>
    <property type="match status" value="1"/>
</dbReference>
<feature type="binding site" evidence="16">
    <location>
        <position position="14"/>
    </location>
    <ligand>
        <name>Mg(2+)</name>
        <dbReference type="ChEBI" id="CHEBI:18420"/>
    </ligand>
</feature>
<evidence type="ECO:0000256" key="8">
    <source>
        <dbReference type="ARBA" id="ARBA00022705"/>
    </source>
</evidence>
<evidence type="ECO:0000259" key="17">
    <source>
        <dbReference type="PROSITE" id="PS50173"/>
    </source>
</evidence>
<dbReference type="InterPro" id="IPR017961">
    <property type="entry name" value="DNA_pol_Y-fam_little_finger"/>
</dbReference>
<comment type="subunit">
    <text evidence="3 16">Monomer.</text>
</comment>
<dbReference type="SUPFAM" id="SSF100879">
    <property type="entry name" value="Lesion bypass DNA polymerase (Y-family), little finger domain"/>
    <property type="match status" value="1"/>
</dbReference>
<evidence type="ECO:0000256" key="7">
    <source>
        <dbReference type="ARBA" id="ARBA00022695"/>
    </source>
</evidence>
<dbReference type="InterPro" id="IPR022880">
    <property type="entry name" value="DNApol_IV"/>
</dbReference>
<dbReference type="FunFam" id="3.30.1490.100:FF:000004">
    <property type="entry name" value="DNA polymerase IV"/>
    <property type="match status" value="1"/>
</dbReference>
<protein>
    <recommendedName>
        <fullName evidence="16">DNA polymerase IV</fullName>
        <shortName evidence="16">Pol IV</shortName>
        <ecNumber evidence="16">2.7.7.7</ecNumber>
    </recommendedName>
</protein>
<keyword evidence="8 16" id="KW-0235">DNA replication</keyword>
<dbReference type="PANTHER" id="PTHR11076">
    <property type="entry name" value="DNA REPAIR POLYMERASE UMUC / TRANSFERASE FAMILY MEMBER"/>
    <property type="match status" value="1"/>
</dbReference>
<evidence type="ECO:0000256" key="15">
    <source>
        <dbReference type="ARBA" id="ARBA00049244"/>
    </source>
</evidence>
<dbReference type="Pfam" id="PF11799">
    <property type="entry name" value="IMS_C"/>
    <property type="match status" value="1"/>
</dbReference>
<dbReference type="InterPro" id="IPR043128">
    <property type="entry name" value="Rev_trsase/Diguanyl_cyclase"/>
</dbReference>
<dbReference type="PANTHER" id="PTHR11076:SF33">
    <property type="entry name" value="DNA POLYMERASE KAPPA"/>
    <property type="match status" value="1"/>
</dbReference>
<dbReference type="EMBL" id="JAFREP010000023">
    <property type="protein sequence ID" value="MBO1321332.1"/>
    <property type="molecule type" value="Genomic_DNA"/>
</dbReference>
<dbReference type="Proteomes" id="UP000664417">
    <property type="component" value="Unassembled WGS sequence"/>
</dbReference>
<organism evidence="18 19">
    <name type="scientific">Acanthopleuribacter pedis</name>
    <dbReference type="NCBI Taxonomy" id="442870"/>
    <lineage>
        <taxon>Bacteria</taxon>
        <taxon>Pseudomonadati</taxon>
        <taxon>Acidobacteriota</taxon>
        <taxon>Holophagae</taxon>
        <taxon>Acanthopleuribacterales</taxon>
        <taxon>Acanthopleuribacteraceae</taxon>
        <taxon>Acanthopleuribacter</taxon>
    </lineage>
</organism>
<evidence type="ECO:0000256" key="4">
    <source>
        <dbReference type="ARBA" id="ARBA00022457"/>
    </source>
</evidence>
<dbReference type="Gene3D" id="3.30.1490.100">
    <property type="entry name" value="DNA polymerase, Y-family, little finger domain"/>
    <property type="match status" value="1"/>
</dbReference>
<keyword evidence="12 16" id="KW-0239">DNA-directed DNA polymerase</keyword>
<dbReference type="RefSeq" id="WP_207861306.1">
    <property type="nucleotide sequence ID" value="NZ_JAFREP010000023.1"/>
</dbReference>
<dbReference type="GO" id="GO:0000287">
    <property type="term" value="F:magnesium ion binding"/>
    <property type="evidence" value="ECO:0007669"/>
    <property type="project" value="UniProtKB-UniRule"/>
</dbReference>
<gene>
    <name evidence="16 18" type="primary">dinB</name>
    <name evidence="18" type="ORF">J3U88_22820</name>
</gene>
<comment type="function">
    <text evidence="16">Poorly processive, error-prone DNA polymerase involved in untargeted mutagenesis. Copies undamaged DNA at stalled replication forks, which arise in vivo from mismatched or misaligned primer ends. These misaligned primers can be extended by PolIV. Exhibits no 3'-5' exonuclease (proofreading) activity. May be involved in translesional synthesis, in conjunction with the beta clamp from PolIII.</text>
</comment>
<dbReference type="GO" id="GO:0042276">
    <property type="term" value="P:error-prone translesion synthesis"/>
    <property type="evidence" value="ECO:0007669"/>
    <property type="project" value="TreeGrafter"/>
</dbReference>
<reference evidence="18" key="1">
    <citation type="submission" date="2021-03" db="EMBL/GenBank/DDBJ databases">
        <authorList>
            <person name="Wang G."/>
        </authorList>
    </citation>
    <scope>NUCLEOTIDE SEQUENCE</scope>
    <source>
        <strain evidence="18">KCTC 12899</strain>
    </source>
</reference>
<keyword evidence="13 16" id="KW-0238">DNA-binding</keyword>
<comment type="caution">
    <text evidence="18">The sequence shown here is derived from an EMBL/GenBank/DDBJ whole genome shotgun (WGS) entry which is preliminary data.</text>
</comment>
<dbReference type="InterPro" id="IPR001126">
    <property type="entry name" value="UmuC"/>
</dbReference>
<keyword evidence="7 16" id="KW-0548">Nucleotidyltransferase</keyword>
<dbReference type="InterPro" id="IPR036775">
    <property type="entry name" value="DNA_pol_Y-fam_lit_finger_sf"/>
</dbReference>
<evidence type="ECO:0000256" key="5">
    <source>
        <dbReference type="ARBA" id="ARBA00022490"/>
    </source>
</evidence>
<evidence type="ECO:0000256" key="1">
    <source>
        <dbReference type="ARBA" id="ARBA00004496"/>
    </source>
</evidence>
<accession>A0A8J7U549</accession>
<dbReference type="GO" id="GO:0006281">
    <property type="term" value="P:DNA repair"/>
    <property type="evidence" value="ECO:0007669"/>
    <property type="project" value="UniProtKB-UniRule"/>
</dbReference>
<dbReference type="AlphaFoldDB" id="A0A8J7U549"/>
<comment type="catalytic activity">
    <reaction evidence="15 16">
        <text>DNA(n) + a 2'-deoxyribonucleoside 5'-triphosphate = DNA(n+1) + diphosphate</text>
        <dbReference type="Rhea" id="RHEA:22508"/>
        <dbReference type="Rhea" id="RHEA-COMP:17339"/>
        <dbReference type="Rhea" id="RHEA-COMP:17340"/>
        <dbReference type="ChEBI" id="CHEBI:33019"/>
        <dbReference type="ChEBI" id="CHEBI:61560"/>
        <dbReference type="ChEBI" id="CHEBI:173112"/>
        <dbReference type="EC" id="2.7.7.7"/>
    </reaction>
</comment>
<dbReference type="GO" id="GO:0009432">
    <property type="term" value="P:SOS response"/>
    <property type="evidence" value="ECO:0007669"/>
    <property type="project" value="TreeGrafter"/>
</dbReference>
<comment type="cofactor">
    <cofactor evidence="16">
        <name>Mg(2+)</name>
        <dbReference type="ChEBI" id="CHEBI:18420"/>
    </cofactor>
    <text evidence="16">Binds 2 magnesium ions per subunit.</text>
</comment>
<evidence type="ECO:0000313" key="19">
    <source>
        <dbReference type="Proteomes" id="UP000664417"/>
    </source>
</evidence>
<dbReference type="PROSITE" id="PS50173">
    <property type="entry name" value="UMUC"/>
    <property type="match status" value="1"/>
</dbReference>
<dbReference type="EC" id="2.7.7.7" evidence="16"/>
<dbReference type="GO" id="GO:0003684">
    <property type="term" value="F:damaged DNA binding"/>
    <property type="evidence" value="ECO:0007669"/>
    <property type="project" value="InterPro"/>
</dbReference>
<keyword evidence="5 16" id="KW-0963">Cytoplasm</keyword>
<dbReference type="Gene3D" id="1.10.150.20">
    <property type="entry name" value="5' to 3' exonuclease, C-terminal subdomain"/>
    <property type="match status" value="1"/>
</dbReference>
<name>A0A8J7U549_9BACT</name>
<dbReference type="GO" id="GO:0003887">
    <property type="term" value="F:DNA-directed DNA polymerase activity"/>
    <property type="evidence" value="ECO:0007669"/>
    <property type="project" value="UniProtKB-UniRule"/>
</dbReference>
<keyword evidence="4 16" id="KW-0515">Mutator protein</keyword>
<dbReference type="Pfam" id="PF11798">
    <property type="entry name" value="IMS_HHH"/>
    <property type="match status" value="1"/>
</dbReference>
<evidence type="ECO:0000256" key="13">
    <source>
        <dbReference type="ARBA" id="ARBA00023125"/>
    </source>
</evidence>
<dbReference type="InterPro" id="IPR050116">
    <property type="entry name" value="DNA_polymerase-Y"/>
</dbReference>
<dbReference type="GO" id="GO:0005829">
    <property type="term" value="C:cytosol"/>
    <property type="evidence" value="ECO:0007669"/>
    <property type="project" value="TreeGrafter"/>
</dbReference>
<feature type="domain" description="UmuC" evidence="17">
    <location>
        <begin position="10"/>
        <end position="191"/>
    </location>
</feature>
<evidence type="ECO:0000256" key="10">
    <source>
        <dbReference type="ARBA" id="ARBA00022763"/>
    </source>
</evidence>
<evidence type="ECO:0000313" key="18">
    <source>
        <dbReference type="EMBL" id="MBO1321332.1"/>
    </source>
</evidence>
<sequence length="366" mass="41100">MDGAFPQRKIIHIDMDAFYASVEQRDHPEFRGKPVVVGGSPQSRGVVCAASYEARTFGIRSAIPCATAYRLCPEAVFVRPRFDVYKAVSQEIRRIFFHHTDLVEPLSLDEAFLDVTDNKSGNPSATWLANEIRAQILKRTDLTASAGVAPNKFLAKIASDINKPNGICVIPPTQAEAFIEQLPIGKFFGIGKATEKRMHALEIFKGADLKRFEEVDLIRLFGKAGAWYYRIARGIDTRPVKPHREAKSIGVEETFRHDIDNLAQLEHELDLIAQELARRLQKRKTRGKTITLKLRYDDFSTITRSGTQAQFMNDAESLAHVAKSLLRNSEAGQRKVRLLGITVSNLANRTMNETSQLLLPFGEDTY</sequence>
<dbReference type="Gene3D" id="3.30.70.270">
    <property type="match status" value="1"/>
</dbReference>
<comment type="subcellular location">
    <subcellularLocation>
        <location evidence="1 16">Cytoplasm</location>
    </subcellularLocation>
</comment>
<keyword evidence="19" id="KW-1185">Reference proteome</keyword>
<evidence type="ECO:0000256" key="12">
    <source>
        <dbReference type="ARBA" id="ARBA00022932"/>
    </source>
</evidence>
<feature type="binding site" evidence="16">
    <location>
        <position position="109"/>
    </location>
    <ligand>
        <name>Mg(2+)</name>
        <dbReference type="ChEBI" id="CHEBI:18420"/>
    </ligand>
</feature>
<keyword evidence="6 16" id="KW-0808">Transferase</keyword>
<dbReference type="InterPro" id="IPR043502">
    <property type="entry name" value="DNA/RNA_pol_sf"/>
</dbReference>
<evidence type="ECO:0000256" key="16">
    <source>
        <dbReference type="HAMAP-Rule" id="MF_01113"/>
    </source>
</evidence>
<keyword evidence="14 16" id="KW-0234">DNA repair</keyword>
<dbReference type="HAMAP" id="MF_01113">
    <property type="entry name" value="DNApol_IV"/>
    <property type="match status" value="1"/>
</dbReference>
<evidence type="ECO:0000256" key="9">
    <source>
        <dbReference type="ARBA" id="ARBA00022723"/>
    </source>
</evidence>
<dbReference type="NCBIfam" id="NF002677">
    <property type="entry name" value="PRK02406.1"/>
    <property type="match status" value="1"/>
</dbReference>
<evidence type="ECO:0000256" key="2">
    <source>
        <dbReference type="ARBA" id="ARBA00010945"/>
    </source>
</evidence>
<proteinExistence type="inferred from homology"/>
<dbReference type="SUPFAM" id="SSF56672">
    <property type="entry name" value="DNA/RNA polymerases"/>
    <property type="match status" value="1"/>
</dbReference>
<keyword evidence="11 16" id="KW-0460">Magnesium</keyword>
<evidence type="ECO:0000256" key="14">
    <source>
        <dbReference type="ARBA" id="ARBA00023204"/>
    </source>
</evidence>
<keyword evidence="9 16" id="KW-0479">Metal-binding</keyword>
<dbReference type="FunFam" id="3.40.1170.60:FF:000001">
    <property type="entry name" value="DNA polymerase IV"/>
    <property type="match status" value="1"/>
</dbReference>
<dbReference type="Gene3D" id="3.40.1170.60">
    <property type="match status" value="1"/>
</dbReference>
<dbReference type="GO" id="GO:0006261">
    <property type="term" value="P:DNA-templated DNA replication"/>
    <property type="evidence" value="ECO:0007669"/>
    <property type="project" value="UniProtKB-UniRule"/>
</dbReference>
<comment type="similarity">
    <text evidence="2 16">Belongs to the DNA polymerase type-Y family.</text>
</comment>
<evidence type="ECO:0000256" key="6">
    <source>
        <dbReference type="ARBA" id="ARBA00022679"/>
    </source>
</evidence>
<dbReference type="InterPro" id="IPR024728">
    <property type="entry name" value="PolY_HhH_motif"/>
</dbReference>
<feature type="active site" evidence="16">
    <location>
        <position position="110"/>
    </location>
</feature>
<evidence type="ECO:0000256" key="3">
    <source>
        <dbReference type="ARBA" id="ARBA00011245"/>
    </source>
</evidence>